<evidence type="ECO:0000313" key="1">
    <source>
        <dbReference type="EMBL" id="GAA3912618.1"/>
    </source>
</evidence>
<gene>
    <name evidence="1" type="ORF">GCM10022229_01570</name>
</gene>
<dbReference type="RefSeq" id="WP_344758012.1">
    <property type="nucleotide sequence ID" value="NZ_BAAAZU010000001.1"/>
</dbReference>
<dbReference type="Proteomes" id="UP001501727">
    <property type="component" value="Unassembled WGS sequence"/>
</dbReference>
<evidence type="ECO:0000313" key="2">
    <source>
        <dbReference type="Proteomes" id="UP001501727"/>
    </source>
</evidence>
<proteinExistence type="predicted"/>
<name>A0ABP7M2L6_9GAMM</name>
<accession>A0ABP7M2L6</accession>
<dbReference type="Pfam" id="PF22752">
    <property type="entry name" value="DUF488-N3i"/>
    <property type="match status" value="1"/>
</dbReference>
<keyword evidence="2" id="KW-1185">Reference proteome</keyword>
<organism evidence="1 2">
    <name type="scientific">Luteimonas lutimaris</name>
    <dbReference type="NCBI Taxonomy" id="698645"/>
    <lineage>
        <taxon>Bacteria</taxon>
        <taxon>Pseudomonadati</taxon>
        <taxon>Pseudomonadota</taxon>
        <taxon>Gammaproteobacteria</taxon>
        <taxon>Lysobacterales</taxon>
        <taxon>Lysobacteraceae</taxon>
        <taxon>Luteimonas</taxon>
    </lineage>
</organism>
<dbReference type="InterPro" id="IPR052552">
    <property type="entry name" value="YeaO-like"/>
</dbReference>
<sequence>MELRSKRAYLPAEDADGNRVLVDRLWPRGLSKETLGDVAWVKAVAPSDALRKWFGHDPAKWDEFRKRYFAELDANPEGVAALRAQLSPKGRNTLLFGTREEQHNNAVALCEYLRAHREHRH</sequence>
<dbReference type="PANTHER" id="PTHR36849">
    <property type="entry name" value="CYTOPLASMIC PROTEIN-RELATED"/>
    <property type="match status" value="1"/>
</dbReference>
<dbReference type="PANTHER" id="PTHR36849:SF1">
    <property type="entry name" value="CYTOPLASMIC PROTEIN"/>
    <property type="match status" value="1"/>
</dbReference>
<protein>
    <submittedName>
        <fullName evidence="1">DUF488 domain-containing protein</fullName>
    </submittedName>
</protein>
<dbReference type="EMBL" id="BAAAZU010000001">
    <property type="protein sequence ID" value="GAA3912618.1"/>
    <property type="molecule type" value="Genomic_DNA"/>
</dbReference>
<reference evidence="2" key="1">
    <citation type="journal article" date="2019" name="Int. J. Syst. Evol. Microbiol.">
        <title>The Global Catalogue of Microorganisms (GCM) 10K type strain sequencing project: providing services to taxonomists for standard genome sequencing and annotation.</title>
        <authorList>
            <consortium name="The Broad Institute Genomics Platform"/>
            <consortium name="The Broad Institute Genome Sequencing Center for Infectious Disease"/>
            <person name="Wu L."/>
            <person name="Ma J."/>
        </authorList>
    </citation>
    <scope>NUCLEOTIDE SEQUENCE [LARGE SCALE GENOMIC DNA]</scope>
    <source>
        <strain evidence="2">JCM 16916</strain>
    </source>
</reference>
<comment type="caution">
    <text evidence="1">The sequence shown here is derived from an EMBL/GenBank/DDBJ whole genome shotgun (WGS) entry which is preliminary data.</text>
</comment>